<evidence type="ECO:0000256" key="1">
    <source>
        <dbReference type="ARBA" id="ARBA00004123"/>
    </source>
</evidence>
<dbReference type="InterPro" id="IPR037967">
    <property type="entry name" value="ZMYND8_Bromo_dom"/>
</dbReference>
<dbReference type="Pfam" id="PF24324">
    <property type="entry name" value="MYND_ZMYND11_ZMYD8"/>
    <property type="match status" value="1"/>
</dbReference>
<accession>A0AAE1D0H1</accession>
<dbReference type="Gene3D" id="6.10.140.2220">
    <property type="match status" value="1"/>
</dbReference>
<dbReference type="CDD" id="cd20160">
    <property type="entry name" value="PWWP_PRKCBP1"/>
    <property type="match status" value="1"/>
</dbReference>
<feature type="compositionally biased region" description="Basic and acidic residues" evidence="15">
    <location>
        <begin position="1261"/>
        <end position="1283"/>
    </location>
</feature>
<evidence type="ECO:0000256" key="11">
    <source>
        <dbReference type="ARBA" id="ARBA00023163"/>
    </source>
</evidence>
<evidence type="ECO:0000256" key="15">
    <source>
        <dbReference type="SAM" id="MobiDB-lite"/>
    </source>
</evidence>
<dbReference type="GO" id="GO:0005737">
    <property type="term" value="C:cytoplasm"/>
    <property type="evidence" value="ECO:0007669"/>
    <property type="project" value="TreeGrafter"/>
</dbReference>
<feature type="region of interest" description="Disordered" evidence="15">
    <location>
        <begin position="1744"/>
        <end position="1763"/>
    </location>
</feature>
<evidence type="ECO:0000256" key="2">
    <source>
        <dbReference type="ARBA" id="ARBA00004286"/>
    </source>
</evidence>
<feature type="region of interest" description="Disordered" evidence="15">
    <location>
        <begin position="599"/>
        <end position="904"/>
    </location>
</feature>
<evidence type="ECO:0000256" key="14">
    <source>
        <dbReference type="PROSITE-ProRule" id="PRU00134"/>
    </source>
</evidence>
<feature type="compositionally biased region" description="Polar residues" evidence="15">
    <location>
        <begin position="1287"/>
        <end position="1313"/>
    </location>
</feature>
<dbReference type="InterPro" id="IPR044075">
    <property type="entry name" value="PRKCBP1_PHD"/>
</dbReference>
<feature type="region of interest" description="Disordered" evidence="15">
    <location>
        <begin position="101"/>
        <end position="149"/>
    </location>
</feature>
<feature type="region of interest" description="Disordered" evidence="15">
    <location>
        <begin position="1234"/>
        <end position="1456"/>
    </location>
</feature>
<dbReference type="PROSITE" id="PS50812">
    <property type="entry name" value="PWWP"/>
    <property type="match status" value="1"/>
</dbReference>
<comment type="subcellular location">
    <subcellularLocation>
        <location evidence="2">Chromosome</location>
    </subcellularLocation>
    <subcellularLocation>
        <location evidence="1">Nucleus</location>
    </subcellularLocation>
</comment>
<feature type="domain" description="PWWP" evidence="18">
    <location>
        <begin position="347"/>
        <end position="397"/>
    </location>
</feature>
<feature type="region of interest" description="Disordered" evidence="15">
    <location>
        <begin position="942"/>
        <end position="978"/>
    </location>
</feature>
<dbReference type="InterPro" id="IPR000313">
    <property type="entry name" value="PWWP_dom"/>
</dbReference>
<dbReference type="Gene3D" id="1.20.920.10">
    <property type="entry name" value="Bromodomain-like"/>
    <property type="match status" value="1"/>
</dbReference>
<evidence type="ECO:0000259" key="19">
    <source>
        <dbReference type="PROSITE" id="PS50865"/>
    </source>
</evidence>
<feature type="compositionally biased region" description="Basic and acidic residues" evidence="15">
    <location>
        <begin position="784"/>
        <end position="801"/>
    </location>
</feature>
<dbReference type="SUPFAM" id="SSF47370">
    <property type="entry name" value="Bromodomain"/>
    <property type="match status" value="1"/>
</dbReference>
<dbReference type="InterPro" id="IPR011011">
    <property type="entry name" value="Znf_FYVE_PHD"/>
</dbReference>
<evidence type="ECO:0000256" key="8">
    <source>
        <dbReference type="ARBA" id="ARBA00022990"/>
    </source>
</evidence>
<protein>
    <recommendedName>
        <fullName evidence="22">Protein kinase C-binding protein 1</fullName>
    </recommendedName>
</protein>
<feature type="compositionally biased region" description="Low complexity" evidence="15">
    <location>
        <begin position="861"/>
        <end position="875"/>
    </location>
</feature>
<feature type="region of interest" description="Disordered" evidence="15">
    <location>
        <begin position="1469"/>
        <end position="1504"/>
    </location>
</feature>
<dbReference type="CDD" id="cd05508">
    <property type="entry name" value="Bromo_RACK7"/>
    <property type="match status" value="1"/>
</dbReference>
<feature type="compositionally biased region" description="Polar residues" evidence="15">
    <location>
        <begin position="1685"/>
        <end position="1704"/>
    </location>
</feature>
<dbReference type="InterPro" id="IPR036427">
    <property type="entry name" value="Bromodomain-like_sf"/>
</dbReference>
<feature type="compositionally biased region" description="Acidic residues" evidence="15">
    <location>
        <begin position="1430"/>
        <end position="1447"/>
    </location>
</feature>
<keyword evidence="12" id="KW-0539">Nucleus</keyword>
<keyword evidence="5 14" id="KW-0863">Zinc-finger</keyword>
<comment type="caution">
    <text evidence="20">The sequence shown here is derived from an EMBL/GenBank/DDBJ whole genome shotgun (WGS) entry which is preliminary data.</text>
</comment>
<dbReference type="PROSITE" id="PS00633">
    <property type="entry name" value="BROMODOMAIN_1"/>
    <property type="match status" value="1"/>
</dbReference>
<dbReference type="PROSITE" id="PS01359">
    <property type="entry name" value="ZF_PHD_1"/>
    <property type="match status" value="1"/>
</dbReference>
<dbReference type="InterPro" id="IPR019786">
    <property type="entry name" value="Zinc_finger_PHD-type_CS"/>
</dbReference>
<name>A0AAE1D0H1_9GAST</name>
<keyword evidence="7" id="KW-0156">Chromatin regulator</keyword>
<dbReference type="SMART" id="SM00297">
    <property type="entry name" value="BROMO"/>
    <property type="match status" value="1"/>
</dbReference>
<dbReference type="SMART" id="SM00249">
    <property type="entry name" value="PHD"/>
    <property type="match status" value="1"/>
</dbReference>
<feature type="region of interest" description="Disordered" evidence="15">
    <location>
        <begin position="1931"/>
        <end position="1954"/>
    </location>
</feature>
<dbReference type="GO" id="GO:0008270">
    <property type="term" value="F:zinc ion binding"/>
    <property type="evidence" value="ECO:0007669"/>
    <property type="project" value="UniProtKB-KW"/>
</dbReference>
<dbReference type="PROSITE" id="PS50014">
    <property type="entry name" value="BROMODOMAIN_2"/>
    <property type="match status" value="1"/>
</dbReference>
<feature type="region of interest" description="Disordered" evidence="15">
    <location>
        <begin position="1661"/>
        <end position="1704"/>
    </location>
</feature>
<evidence type="ECO:0000256" key="7">
    <source>
        <dbReference type="ARBA" id="ARBA00022853"/>
    </source>
</evidence>
<evidence type="ECO:0000256" key="5">
    <source>
        <dbReference type="ARBA" id="ARBA00022771"/>
    </source>
</evidence>
<feature type="domain" description="MYND-type" evidence="19">
    <location>
        <begin position="1873"/>
        <end position="1907"/>
    </location>
</feature>
<evidence type="ECO:0000256" key="12">
    <source>
        <dbReference type="ARBA" id="ARBA00023242"/>
    </source>
</evidence>
<dbReference type="SUPFAM" id="SSF144232">
    <property type="entry name" value="HIT/MYND zinc finger-like"/>
    <property type="match status" value="1"/>
</dbReference>
<keyword evidence="3" id="KW-0158">Chromosome</keyword>
<dbReference type="PROSITE" id="PS50865">
    <property type="entry name" value="ZF_MYND_2"/>
    <property type="match status" value="1"/>
</dbReference>
<dbReference type="SUPFAM" id="SSF63748">
    <property type="entry name" value="Tudor/PWWP/MBT"/>
    <property type="match status" value="1"/>
</dbReference>
<evidence type="ECO:0000256" key="10">
    <source>
        <dbReference type="ARBA" id="ARBA00023117"/>
    </source>
</evidence>
<proteinExistence type="predicted"/>
<evidence type="ECO:0000256" key="13">
    <source>
        <dbReference type="PROSITE-ProRule" id="PRU00035"/>
    </source>
</evidence>
<dbReference type="CDD" id="cd15538">
    <property type="entry name" value="PHD_PRKCBP1"/>
    <property type="match status" value="1"/>
</dbReference>
<dbReference type="GO" id="GO:0005634">
    <property type="term" value="C:nucleus"/>
    <property type="evidence" value="ECO:0007669"/>
    <property type="project" value="UniProtKB-SubCell"/>
</dbReference>
<feature type="compositionally biased region" description="Basic and acidic residues" evidence="15">
    <location>
        <begin position="1"/>
        <end position="10"/>
    </location>
</feature>
<feature type="compositionally biased region" description="Basic and acidic residues" evidence="15">
    <location>
        <begin position="1750"/>
        <end position="1763"/>
    </location>
</feature>
<dbReference type="PANTHER" id="PTHR46453">
    <property type="entry name" value="PROTEIN KINASE C-BINDING PROTEIN 1"/>
    <property type="match status" value="1"/>
</dbReference>
<organism evidence="20 21">
    <name type="scientific">Elysia crispata</name>
    <name type="common">lettuce slug</name>
    <dbReference type="NCBI Taxonomy" id="231223"/>
    <lineage>
        <taxon>Eukaryota</taxon>
        <taxon>Metazoa</taxon>
        <taxon>Spiralia</taxon>
        <taxon>Lophotrochozoa</taxon>
        <taxon>Mollusca</taxon>
        <taxon>Gastropoda</taxon>
        <taxon>Heterobranchia</taxon>
        <taxon>Euthyneura</taxon>
        <taxon>Panpulmonata</taxon>
        <taxon>Sacoglossa</taxon>
        <taxon>Placobranchoidea</taxon>
        <taxon>Plakobranchidae</taxon>
        <taxon>Elysia</taxon>
    </lineage>
</organism>
<dbReference type="InterPro" id="IPR057053">
    <property type="entry name" value="MYND_ZMYND11_ZMYD8"/>
</dbReference>
<dbReference type="EMBL" id="JAWDGP010005963">
    <property type="protein sequence ID" value="KAK3749083.1"/>
    <property type="molecule type" value="Genomic_DNA"/>
</dbReference>
<feature type="domain" description="PHD-type" evidence="17">
    <location>
        <begin position="157"/>
        <end position="202"/>
    </location>
</feature>
<feature type="compositionally biased region" description="Polar residues" evidence="15">
    <location>
        <begin position="879"/>
        <end position="890"/>
    </location>
</feature>
<feature type="compositionally biased region" description="Low complexity" evidence="15">
    <location>
        <begin position="1933"/>
        <end position="1954"/>
    </location>
</feature>
<keyword evidence="4" id="KW-0479">Metal-binding</keyword>
<evidence type="ECO:0000259" key="17">
    <source>
        <dbReference type="PROSITE" id="PS50016"/>
    </source>
</evidence>
<feature type="compositionally biased region" description="Low complexity" evidence="15">
    <location>
        <begin position="103"/>
        <end position="114"/>
    </location>
</feature>
<evidence type="ECO:0000313" key="21">
    <source>
        <dbReference type="Proteomes" id="UP001283361"/>
    </source>
</evidence>
<dbReference type="InterPro" id="IPR001965">
    <property type="entry name" value="Znf_PHD"/>
</dbReference>
<feature type="compositionally biased region" description="Polar residues" evidence="15">
    <location>
        <begin position="847"/>
        <end position="860"/>
    </location>
</feature>
<evidence type="ECO:0000256" key="3">
    <source>
        <dbReference type="ARBA" id="ARBA00022454"/>
    </source>
</evidence>
<evidence type="ECO:0000256" key="6">
    <source>
        <dbReference type="ARBA" id="ARBA00022833"/>
    </source>
</evidence>
<feature type="compositionally biased region" description="Basic and acidic residues" evidence="15">
    <location>
        <begin position="1369"/>
        <end position="1378"/>
    </location>
</feature>
<feature type="compositionally biased region" description="Low complexity" evidence="15">
    <location>
        <begin position="1485"/>
        <end position="1503"/>
    </location>
</feature>
<feature type="compositionally biased region" description="Low complexity" evidence="15">
    <location>
        <begin position="718"/>
        <end position="729"/>
    </location>
</feature>
<dbReference type="InterPro" id="IPR002893">
    <property type="entry name" value="Znf_MYND"/>
</dbReference>
<gene>
    <name evidence="20" type="ORF">RRG08_034057</name>
</gene>
<feature type="compositionally biased region" description="Basic and acidic residues" evidence="15">
    <location>
        <begin position="819"/>
        <end position="830"/>
    </location>
</feature>
<dbReference type="Gene3D" id="2.30.30.140">
    <property type="match status" value="1"/>
</dbReference>
<dbReference type="GO" id="GO:0005694">
    <property type="term" value="C:chromosome"/>
    <property type="evidence" value="ECO:0007669"/>
    <property type="project" value="UniProtKB-SubCell"/>
</dbReference>
<dbReference type="SUPFAM" id="SSF57903">
    <property type="entry name" value="FYVE/PHD zinc finger"/>
    <property type="match status" value="1"/>
</dbReference>
<feature type="compositionally biased region" description="Basic and acidic residues" evidence="15">
    <location>
        <begin position="662"/>
        <end position="678"/>
    </location>
</feature>
<feature type="compositionally biased region" description="Basic and acidic residues" evidence="15">
    <location>
        <begin position="943"/>
        <end position="956"/>
    </location>
</feature>
<dbReference type="FunFam" id="6.10.140.2220:FF:000002">
    <property type="entry name" value="Protein kinase C-binding protein 1 isoform C"/>
    <property type="match status" value="1"/>
</dbReference>
<evidence type="ECO:0000259" key="18">
    <source>
        <dbReference type="PROSITE" id="PS50812"/>
    </source>
</evidence>
<sequence>MSEDKTDRTMRMSRHTRRSNASNEEEPLEQQNASKLRKASEASSSQSQELNKTSVPSEEMKDVKAKSDSADTKGIRTRLSTGTLIMFGTSTTSLAALEDKVDSPLSSSDSASVAYRKRKHPGDEEEDGDSDGSSEPLPPKRKKIGRNDGTGEDNKNDYFCWLCHKEGLVVCCDLCPRVYHIKCLGRSDEPAKDWVCPECEFILKAECVETRSKVLSMVSFTTFCTLLRYALDRMRNVGNEAFELPVDLSLFPNYTDYVFNPMSLSVLEKNIKKKAYGSTEALLADAKWIYHNAYVYNGATNKITTAARSVVKVCKHEMSEIEVCPDCYLQSCTQTDPNWFCEPCRTPHPLVWAKLKGYPFWPAKILRAENGNVDVRFFGAHDRSWVPESSCFLLSETYPVAQKKSRAGMDLSMKELNLHIQRWRQKFGSFEYAAPRIVYSKESVTKHFRRMNLSLDGVANFAQNNDYSQNSEAKKTTVRTTDAKAVEKQSVASKKAMAVKSKYNSLTSKKISPKLPGFPIVLPPAVASAGSKYSNVQPSSGPQQRQVIYLKPMQKGVFLLSEQTVEPLPELKSTSGKLPRPNLPDLKLIKRIADKITPASAMSGSDTEISDSEQHERLSSKDTNGNNSIDSKSADSADKDKRDGVATASMELGEENSTERNASPEEGKAQAGSCKEDSVPLAGVEGNATSQPDEVVLTDSASGDPISKLSTDMDTVPSSSQKHSSSGESVNESGKAVKLNGPKIPNSETLPNSESKDPISVNSVREKKEKFLVETETGVGKSTGSEKEQSDQFNRKVEEGVSGHAAEPNSSSGTLKLPAHKDNICEKDNQNSHTSGSSLEETRRAETGSSSNDQQIICSISATDNHTNNSTSTGDNDNRVVTQTSTGESEAQNDDETDSCSQDINMNCTNSEAAPLQRGLEKDNSRKVSYCNMKQENVAGISDCRHQSSKQGKDSKPAASYSQPIEEKLKSQSLGESQGKTIHVIQAVEEKEEGDGTTLLSTGAMTTSTSSILSTTATPPTPSLLSKTIITSTQSLMASTSSLPLLSTKITSSSSSSSSSSPLSSLVASSTSSISFSTVTVTSSPSAVLTPLSPSPSAAVTLSVESPLIISVSQSLHTGVESSSPASLYKQGLQKTIDSCKAKLGLDSSSLENNDDDDAFMLGLGDDGEDEVDSDALLMDIDEEVDDDADVKDVDMVENTPNLSLDAATTILSLPSVKSSLSSSLQTTSLLTDAKVSTKATTSSSSPSVPDCAPTMQASKSRLESHEQVETTSGHKEGQKDAVDCGQSLNQHLDDSQQTNSSASKSTIDPDQMSTKDKETGNISSLSTKTEVEGGNNDPTKTSPGLVSAETHKTVTASVDSTDEEMAVDNDKGIEPVRSKPSTNTAEIIDNHPQKKANGNESRKVPTNGEEEMADEPLITSTDPPPIITIDDENSSDEDNAYSDNDENSSRDEGDCVSLDMEVACEDAMRDSDPCEEDDDRLSKQSDPAAVAVSSSSQKVTQSFPNLRHTLNMTGSSVAVNSTDVSSEKLNLARSPIRPQNTSSCSFSSPSTITATSSITACTASSSAVTGSIPLPISANSSSTAKSHLISALTSAVTRSSAPSCVTNPSLSRNLPPSLYLHSVVPASSPSPRPLSTPVSAPAQARVALSLPSFPPLVIQPSTSGCSTPRKQVHQPRKDAGTEFISGNSVGTVSSAPTATVSGSSTVTMSLGSLANRSKGKSSTNAQASEWSASMAESLITNVNFSSQRNTRDSSSESSFSERLRPVLQKGLKKVVESLSSCFEELSKEIQQVSVQTAGDKDIDEASVLAMLEEQKKVYSNKMRDVWQFTYTSQKESQENYVKQKELLEEKLATEFDQLLKKRIEETKRHQWCAECLKEAVYYCCWNTSYCSYQCQQKHWPAHMPKCMQAVSSSAVSQPVSTSALISTLNGPSNNIQNSNSNKISNNNSSSSSSTNIRIDSVIGSYFGEDTGQFKKLTISKTPTSQTLSKRVNVGSTGLQQASTVTFAPNQPLQFQYLPHSGTTQPVIMASTPAGSSLLPPISQVPQQIQLLPTATSGRVLPLMRQQTTQQMPGMASVGGVGATQVKLAQGLGGQQQTSAGTQQPQQFILQNSFGFGMLGQGRPL</sequence>
<dbReference type="GO" id="GO:0140006">
    <property type="term" value="F:histone H3 reader activity"/>
    <property type="evidence" value="ECO:0007669"/>
    <property type="project" value="UniProtKB-ARBA"/>
</dbReference>
<evidence type="ECO:0000256" key="9">
    <source>
        <dbReference type="ARBA" id="ARBA00023015"/>
    </source>
</evidence>
<feature type="domain" description="Bromo" evidence="16">
    <location>
        <begin position="242"/>
        <end position="304"/>
    </location>
</feature>
<dbReference type="InterPro" id="IPR013083">
    <property type="entry name" value="Znf_RING/FYVE/PHD"/>
</dbReference>
<dbReference type="Gene3D" id="3.30.40.10">
    <property type="entry name" value="Zinc/RING finger domain, C3HC4 (zinc finger)"/>
    <property type="match status" value="1"/>
</dbReference>
<dbReference type="InterPro" id="IPR001487">
    <property type="entry name" value="Bromodomain"/>
</dbReference>
<dbReference type="InterPro" id="IPR019787">
    <property type="entry name" value="Znf_PHD-finger"/>
</dbReference>
<dbReference type="InterPro" id="IPR018359">
    <property type="entry name" value="Bromodomain_CS"/>
</dbReference>
<dbReference type="Pfam" id="PF00439">
    <property type="entry name" value="Bromodomain"/>
    <property type="match status" value="1"/>
</dbReference>
<keyword evidence="21" id="KW-1185">Reference proteome</keyword>
<reference evidence="20" key="1">
    <citation type="journal article" date="2023" name="G3 (Bethesda)">
        <title>A reference genome for the long-term kleptoplast-retaining sea slug Elysia crispata morphotype clarki.</title>
        <authorList>
            <person name="Eastman K.E."/>
            <person name="Pendleton A.L."/>
            <person name="Shaikh M.A."/>
            <person name="Suttiyut T."/>
            <person name="Ogas R."/>
            <person name="Tomko P."/>
            <person name="Gavelis G."/>
            <person name="Widhalm J.R."/>
            <person name="Wisecaver J.H."/>
        </authorList>
    </citation>
    <scope>NUCLEOTIDE SEQUENCE</scope>
    <source>
        <strain evidence="20">ECLA1</strain>
    </source>
</reference>
<keyword evidence="9" id="KW-0805">Transcription regulation</keyword>
<keyword evidence="6" id="KW-0862">Zinc</keyword>
<evidence type="ECO:0000259" key="16">
    <source>
        <dbReference type="PROSITE" id="PS50014"/>
    </source>
</evidence>
<feature type="compositionally biased region" description="Acidic residues" evidence="15">
    <location>
        <begin position="123"/>
        <end position="132"/>
    </location>
</feature>
<feature type="compositionally biased region" description="Polar residues" evidence="15">
    <location>
        <begin position="708"/>
        <end position="717"/>
    </location>
</feature>
<dbReference type="Pfam" id="PF00855">
    <property type="entry name" value="PWWP"/>
    <property type="match status" value="1"/>
</dbReference>
<dbReference type="PROSITE" id="PS50016">
    <property type="entry name" value="ZF_PHD_2"/>
    <property type="match status" value="1"/>
</dbReference>
<feature type="compositionally biased region" description="Basic and acidic residues" evidence="15">
    <location>
        <begin position="764"/>
        <end position="773"/>
    </location>
</feature>
<evidence type="ECO:0008006" key="22">
    <source>
        <dbReference type="Google" id="ProtNLM"/>
    </source>
</evidence>
<evidence type="ECO:0000313" key="20">
    <source>
        <dbReference type="EMBL" id="KAK3749083.1"/>
    </source>
</evidence>
<keyword evidence="8" id="KW-0007">Acetylation</keyword>
<dbReference type="SMART" id="SM00293">
    <property type="entry name" value="PWWP"/>
    <property type="match status" value="1"/>
</dbReference>
<dbReference type="Proteomes" id="UP001283361">
    <property type="component" value="Unassembled WGS sequence"/>
</dbReference>
<evidence type="ECO:0000256" key="4">
    <source>
        <dbReference type="ARBA" id="ARBA00022723"/>
    </source>
</evidence>
<dbReference type="PANTHER" id="PTHR46453:SF5">
    <property type="entry name" value="PROTEIN KINASE C-BINDING PROTEIN 1 ISOFORM X1"/>
    <property type="match status" value="1"/>
</dbReference>
<feature type="compositionally biased region" description="Basic and acidic residues" evidence="15">
    <location>
        <begin position="58"/>
        <end position="71"/>
    </location>
</feature>
<feature type="compositionally biased region" description="Low complexity" evidence="15">
    <location>
        <begin position="1234"/>
        <end position="1251"/>
    </location>
</feature>
<feature type="compositionally biased region" description="Polar residues" evidence="15">
    <location>
        <begin position="1661"/>
        <end position="1670"/>
    </location>
</feature>
<dbReference type="GO" id="GO:0003714">
    <property type="term" value="F:transcription corepressor activity"/>
    <property type="evidence" value="ECO:0007669"/>
    <property type="project" value="TreeGrafter"/>
</dbReference>
<feature type="compositionally biased region" description="Basic and acidic residues" evidence="15">
    <location>
        <begin position="632"/>
        <end position="644"/>
    </location>
</feature>
<keyword evidence="10 13" id="KW-0103">Bromodomain</keyword>
<keyword evidence="11" id="KW-0804">Transcription</keyword>
<feature type="region of interest" description="Disordered" evidence="15">
    <location>
        <begin position="1"/>
        <end position="71"/>
    </location>
</feature>